<keyword evidence="2" id="KW-0812">Transmembrane</keyword>
<organism evidence="3 4">
    <name type="scientific">Teichococcus coralli</name>
    <dbReference type="NCBI Taxonomy" id="2545983"/>
    <lineage>
        <taxon>Bacteria</taxon>
        <taxon>Pseudomonadati</taxon>
        <taxon>Pseudomonadota</taxon>
        <taxon>Alphaproteobacteria</taxon>
        <taxon>Acetobacterales</taxon>
        <taxon>Roseomonadaceae</taxon>
        <taxon>Roseomonas</taxon>
    </lineage>
</organism>
<dbReference type="AlphaFoldDB" id="A0A845B818"/>
<feature type="transmembrane region" description="Helical" evidence="2">
    <location>
        <begin position="88"/>
        <end position="107"/>
    </location>
</feature>
<accession>A0A845B818</accession>
<feature type="region of interest" description="Disordered" evidence="1">
    <location>
        <begin position="61"/>
        <end position="83"/>
    </location>
</feature>
<dbReference type="RefSeq" id="WP_160936426.1">
    <property type="nucleotide sequence ID" value="NZ_SNVJ01000005.1"/>
</dbReference>
<evidence type="ECO:0000256" key="1">
    <source>
        <dbReference type="SAM" id="MobiDB-lite"/>
    </source>
</evidence>
<reference evidence="3 4" key="1">
    <citation type="submission" date="2019-03" db="EMBL/GenBank/DDBJ databases">
        <title>Roseomonas sp. a novel Roseomonas species isolated from Sea whip Gorgonian.</title>
        <authorList>
            <person name="Li F."/>
            <person name="Pan X."/>
            <person name="Huang S."/>
            <person name="Li Z."/>
            <person name="Meng B."/>
        </authorList>
    </citation>
    <scope>NUCLEOTIDE SEQUENCE [LARGE SCALE GENOMIC DNA]</scope>
    <source>
        <strain evidence="3 4">M0104</strain>
    </source>
</reference>
<keyword evidence="2" id="KW-1133">Transmembrane helix</keyword>
<comment type="caution">
    <text evidence="3">The sequence shown here is derived from an EMBL/GenBank/DDBJ whole genome shotgun (WGS) entry which is preliminary data.</text>
</comment>
<proteinExistence type="predicted"/>
<gene>
    <name evidence="3" type="ORF">E0493_08095</name>
</gene>
<feature type="compositionally biased region" description="Low complexity" evidence="1">
    <location>
        <begin position="61"/>
        <end position="72"/>
    </location>
</feature>
<evidence type="ECO:0000313" key="4">
    <source>
        <dbReference type="Proteomes" id="UP000460715"/>
    </source>
</evidence>
<dbReference type="EMBL" id="SNVJ01000005">
    <property type="protein sequence ID" value="MXP63311.1"/>
    <property type="molecule type" value="Genomic_DNA"/>
</dbReference>
<evidence type="ECO:0000313" key="3">
    <source>
        <dbReference type="EMBL" id="MXP63311.1"/>
    </source>
</evidence>
<keyword evidence="2" id="KW-0472">Membrane</keyword>
<protein>
    <submittedName>
        <fullName evidence="3">Uncharacterized protein</fullName>
    </submittedName>
</protein>
<feature type="compositionally biased region" description="Basic and acidic residues" evidence="1">
    <location>
        <begin position="1"/>
        <end position="22"/>
    </location>
</feature>
<evidence type="ECO:0000256" key="2">
    <source>
        <dbReference type="SAM" id="Phobius"/>
    </source>
</evidence>
<feature type="region of interest" description="Disordered" evidence="1">
    <location>
        <begin position="1"/>
        <end position="44"/>
    </location>
</feature>
<sequence>MAGTDHRADKLRHDIDSGRSGDKVAFSDPAAAPLGADDEAAGVPPSPEMIARARALETGSAPAAAQGLARGASEAEARGSADRSRTGWMILAVLAGVVVLVAIALAIG</sequence>
<keyword evidence="4" id="KW-1185">Reference proteome</keyword>
<name>A0A845B818_9PROT</name>
<feature type="compositionally biased region" description="Basic and acidic residues" evidence="1">
    <location>
        <begin position="73"/>
        <end position="83"/>
    </location>
</feature>
<dbReference type="Proteomes" id="UP000460715">
    <property type="component" value="Unassembled WGS sequence"/>
</dbReference>